<comment type="caution">
    <text evidence="2">The sequence shown here is derived from an EMBL/GenBank/DDBJ whole genome shotgun (WGS) entry which is preliminary data.</text>
</comment>
<evidence type="ECO:0000256" key="1">
    <source>
        <dbReference type="SAM" id="Phobius"/>
    </source>
</evidence>
<keyword evidence="3" id="KW-1185">Reference proteome</keyword>
<organism evidence="2 3">
    <name type="scientific">Lactovum miscens</name>
    <dbReference type="NCBI Taxonomy" id="190387"/>
    <lineage>
        <taxon>Bacteria</taxon>
        <taxon>Bacillati</taxon>
        <taxon>Bacillota</taxon>
        <taxon>Bacilli</taxon>
        <taxon>Lactobacillales</taxon>
        <taxon>Streptococcaceae</taxon>
        <taxon>Lactovum</taxon>
    </lineage>
</organism>
<name>A0A841C6H1_9LACT</name>
<evidence type="ECO:0000313" key="3">
    <source>
        <dbReference type="Proteomes" id="UP000562464"/>
    </source>
</evidence>
<feature type="transmembrane region" description="Helical" evidence="1">
    <location>
        <begin position="6"/>
        <end position="22"/>
    </location>
</feature>
<proteinExistence type="predicted"/>
<protein>
    <submittedName>
        <fullName evidence="2">ABC-type Mn2+/Zn2+ transport system permease subunit</fullName>
    </submittedName>
</protein>
<feature type="transmembrane region" description="Helical" evidence="1">
    <location>
        <begin position="29"/>
        <end position="47"/>
    </location>
</feature>
<feature type="transmembrane region" description="Helical" evidence="1">
    <location>
        <begin position="53"/>
        <end position="70"/>
    </location>
</feature>
<dbReference type="EMBL" id="JACHHV010000001">
    <property type="protein sequence ID" value="MBB5887202.1"/>
    <property type="molecule type" value="Genomic_DNA"/>
</dbReference>
<keyword evidence="1" id="KW-0812">Transmembrane</keyword>
<gene>
    <name evidence="2" type="ORF">HNQ37_000070</name>
</gene>
<accession>A0A841C6H1</accession>
<keyword evidence="1" id="KW-0472">Membrane</keyword>
<dbReference type="AlphaFoldDB" id="A0A841C6H1"/>
<dbReference type="Proteomes" id="UP000562464">
    <property type="component" value="Unassembled WGS sequence"/>
</dbReference>
<reference evidence="2 3" key="1">
    <citation type="submission" date="2020-08" db="EMBL/GenBank/DDBJ databases">
        <title>Genomic Encyclopedia of Type Strains, Phase IV (KMG-IV): sequencing the most valuable type-strain genomes for metagenomic binning, comparative biology and taxonomic classification.</title>
        <authorList>
            <person name="Goeker M."/>
        </authorList>
    </citation>
    <scope>NUCLEOTIDE SEQUENCE [LARGE SCALE GENOMIC DNA]</scope>
    <source>
        <strain evidence="2 3">DSM 14925</strain>
    </source>
</reference>
<evidence type="ECO:0000313" key="2">
    <source>
        <dbReference type="EMBL" id="MBB5887202.1"/>
    </source>
</evidence>
<sequence length="76" mass="8710">MFYALLIIPVGLAYFLLLSPEVKKTLNIFFVLGIVTLFVTLIFSFIFNYHTGLLELLLYLGAVILVIQCIRELEKL</sequence>
<keyword evidence="1" id="KW-1133">Transmembrane helix</keyword>